<organism evidence="1 2">
    <name type="scientific">Sus scrofa</name>
    <name type="common">Pig</name>
    <dbReference type="NCBI Taxonomy" id="9823"/>
    <lineage>
        <taxon>Eukaryota</taxon>
        <taxon>Metazoa</taxon>
        <taxon>Chordata</taxon>
        <taxon>Craniata</taxon>
        <taxon>Vertebrata</taxon>
        <taxon>Euteleostomi</taxon>
        <taxon>Mammalia</taxon>
        <taxon>Eutheria</taxon>
        <taxon>Laurasiatheria</taxon>
        <taxon>Artiodactyla</taxon>
        <taxon>Suina</taxon>
        <taxon>Suidae</taxon>
        <taxon>Sus</taxon>
    </lineage>
</organism>
<sequence length="94" mass="11144">MNERALFCIFLDLKEEFFFSFINFSNPKWPYTSPTFVTIDEPTSTKHHHPKSTVCLSVHSCWFGFVSTAPQRELLYTFFFSYYLLSCSITSDWM</sequence>
<accession>A0A8D0UL36</accession>
<dbReference type="AlphaFoldDB" id="A0A8D0UL36"/>
<evidence type="ECO:0000313" key="1">
    <source>
        <dbReference type="Ensembl" id="ENSSSCP00025011945.1"/>
    </source>
</evidence>
<dbReference type="Ensembl" id="ENSSSCT00025028225.1">
    <property type="protein sequence ID" value="ENSSSCP00025011945.1"/>
    <property type="gene ID" value="ENSSSCG00025020795.1"/>
</dbReference>
<protein>
    <submittedName>
        <fullName evidence="1">Uncharacterized protein</fullName>
    </submittedName>
</protein>
<dbReference type="Proteomes" id="UP000694727">
    <property type="component" value="Unplaced"/>
</dbReference>
<proteinExistence type="predicted"/>
<reference evidence="1" key="1">
    <citation type="submission" date="2025-08" db="UniProtKB">
        <authorList>
            <consortium name="Ensembl"/>
        </authorList>
    </citation>
    <scope>IDENTIFICATION</scope>
</reference>
<evidence type="ECO:0000313" key="2">
    <source>
        <dbReference type="Proteomes" id="UP000694727"/>
    </source>
</evidence>
<name>A0A8D0UL36_PIG</name>